<dbReference type="EMBL" id="CAJVPW010027208">
    <property type="protein sequence ID" value="CAG8714781.1"/>
    <property type="molecule type" value="Genomic_DNA"/>
</dbReference>
<comment type="caution">
    <text evidence="1">The sequence shown here is derived from an EMBL/GenBank/DDBJ whole genome shotgun (WGS) entry which is preliminary data.</text>
</comment>
<feature type="non-terminal residue" evidence="1">
    <location>
        <position position="69"/>
    </location>
</feature>
<sequence length="69" mass="8249">MSKLPKQKHYLKILESQKNKIQKIFKIITEFDHESLSKIHKILTNIVNDTQEEEIFQSIREMPKPEKAN</sequence>
<protein>
    <submittedName>
        <fullName evidence="1">5854_t:CDS:1</fullName>
    </submittedName>
</protein>
<name>A0ACA9PNX3_9GLOM</name>
<accession>A0ACA9PNX3</accession>
<dbReference type="Proteomes" id="UP000789366">
    <property type="component" value="Unassembled WGS sequence"/>
</dbReference>
<evidence type="ECO:0000313" key="1">
    <source>
        <dbReference type="EMBL" id="CAG8714781.1"/>
    </source>
</evidence>
<evidence type="ECO:0000313" key="2">
    <source>
        <dbReference type="Proteomes" id="UP000789366"/>
    </source>
</evidence>
<reference evidence="1" key="1">
    <citation type="submission" date="2021-06" db="EMBL/GenBank/DDBJ databases">
        <authorList>
            <person name="Kallberg Y."/>
            <person name="Tangrot J."/>
            <person name="Rosling A."/>
        </authorList>
    </citation>
    <scope>NUCLEOTIDE SEQUENCE</scope>
    <source>
        <strain evidence="1">28 12/20/2015</strain>
    </source>
</reference>
<organism evidence="1 2">
    <name type="scientific">Cetraspora pellucida</name>
    <dbReference type="NCBI Taxonomy" id="1433469"/>
    <lineage>
        <taxon>Eukaryota</taxon>
        <taxon>Fungi</taxon>
        <taxon>Fungi incertae sedis</taxon>
        <taxon>Mucoromycota</taxon>
        <taxon>Glomeromycotina</taxon>
        <taxon>Glomeromycetes</taxon>
        <taxon>Diversisporales</taxon>
        <taxon>Gigasporaceae</taxon>
        <taxon>Cetraspora</taxon>
    </lineage>
</organism>
<gene>
    <name evidence="1" type="ORF">SPELUC_LOCUS12039</name>
</gene>
<keyword evidence="2" id="KW-1185">Reference proteome</keyword>
<proteinExistence type="predicted"/>